<dbReference type="CDD" id="cd20558">
    <property type="entry name" value="CYCLIN_ScPCL7-like"/>
    <property type="match status" value="1"/>
</dbReference>
<name>A0A6C1E7S3_SACPS</name>
<protein>
    <submittedName>
        <fullName evidence="2">Pho85 cyclin</fullName>
    </submittedName>
</protein>
<dbReference type="EMBL" id="CP049004">
    <property type="protein sequence ID" value="QID84960.1"/>
    <property type="molecule type" value="Genomic_DNA"/>
</dbReference>
<reference evidence="2 3" key="1">
    <citation type="journal article" date="2019" name="BMC Genomics">
        <title>Chromosome level assembly and comparative genome analysis confirm lager-brewing yeasts originated from a single hybridization.</title>
        <authorList>
            <person name="Salazar A.N."/>
            <person name="Gorter de Vries A.R."/>
            <person name="van den Broek M."/>
            <person name="Brouwers N."/>
            <person name="de la Torre Cortes P."/>
            <person name="Kuijpers N.G.A."/>
            <person name="Daran J.G."/>
            <person name="Abeel T."/>
        </authorList>
    </citation>
    <scope>NUCLEOTIDE SEQUENCE [LARGE SCALE GENOMIC DNA]</scope>
    <source>
        <strain evidence="2 3">CBS 1483</strain>
    </source>
</reference>
<dbReference type="GO" id="GO:0016538">
    <property type="term" value="F:cyclin-dependent protein serine/threonine kinase regulator activity"/>
    <property type="evidence" value="ECO:0007669"/>
    <property type="project" value="TreeGrafter"/>
</dbReference>
<proteinExistence type="predicted"/>
<sequence length="442" mass="49407">MTTNSGAELEELEDCDARSVSLGIVDDYSTAFELPLKPKFLQSENFSDLASDWEKSMPDTPGPSSSSKPDNLQFEDAADNSTSKNRVHVEQLLRSANEMNTYLAQNMEKINDFQVGLLNGGKGLYSAMGDDSSACLNATNLSSTSNFELSDDELEDTTGCTSSIFDKNLLHQQSGLNITRRKSPLSKPRNPSFEIGDSSDIDKHNVKDFDFSECSSITSFDIGGLHIRPPHGEEEDKLEEDRDEQEESNTESENPLLRGIPSDTELPHMSVEEALANFSGTINLILELSKNENCTISNNKETEKEYANFYMKSKPSLSSVDFLKRVQDKCEYESTVYLVATYLMDTIFLTRNGSDVLQLKLKLQEKEIHRMIIATVRLSTKLLEDFVHSHEYFSKVCGVSKRLLSKLEVSLLVCLSDSELMISNKKLVASGRILDELRSSCK</sequence>
<dbReference type="GO" id="GO:0019901">
    <property type="term" value="F:protein kinase binding"/>
    <property type="evidence" value="ECO:0007669"/>
    <property type="project" value="InterPro"/>
</dbReference>
<dbReference type="PANTHER" id="PTHR15615">
    <property type="match status" value="1"/>
</dbReference>
<evidence type="ECO:0000313" key="3">
    <source>
        <dbReference type="Proteomes" id="UP000501346"/>
    </source>
</evidence>
<dbReference type="Gene3D" id="1.10.472.10">
    <property type="entry name" value="Cyclin-like"/>
    <property type="match status" value="1"/>
</dbReference>
<evidence type="ECO:0000256" key="1">
    <source>
        <dbReference type="SAM" id="MobiDB-lite"/>
    </source>
</evidence>
<gene>
    <name evidence="2" type="primary">PCL10_2</name>
    <name evidence="2" type="ORF">GRS66_007500</name>
</gene>
<dbReference type="AlphaFoldDB" id="A0A6C1E7S3"/>
<dbReference type="GO" id="GO:0000307">
    <property type="term" value="C:cyclin-dependent protein kinase holoenzyme complex"/>
    <property type="evidence" value="ECO:0007669"/>
    <property type="project" value="UniProtKB-ARBA"/>
</dbReference>
<dbReference type="PANTHER" id="PTHR15615:SF123">
    <property type="entry name" value="PHO85 CYCLIN-10-RELATED"/>
    <property type="match status" value="1"/>
</dbReference>
<evidence type="ECO:0000313" key="2">
    <source>
        <dbReference type="EMBL" id="QID84960.1"/>
    </source>
</evidence>
<dbReference type="Proteomes" id="UP000501346">
    <property type="component" value="Chromosome SeVII-ScVII"/>
</dbReference>
<dbReference type="InterPro" id="IPR036915">
    <property type="entry name" value="Cyclin-like_sf"/>
</dbReference>
<dbReference type="GO" id="GO:0005634">
    <property type="term" value="C:nucleus"/>
    <property type="evidence" value="ECO:0007669"/>
    <property type="project" value="TreeGrafter"/>
</dbReference>
<accession>A0A6C1E7S3</accession>
<dbReference type="OrthoDB" id="5304883at2759"/>
<feature type="region of interest" description="Disordered" evidence="1">
    <location>
        <begin position="222"/>
        <end position="260"/>
    </location>
</feature>
<feature type="region of interest" description="Disordered" evidence="1">
    <location>
        <begin position="176"/>
        <end position="199"/>
    </location>
</feature>
<organism evidence="2 3">
    <name type="scientific">Saccharomyces pastorianus</name>
    <name type="common">Lager yeast</name>
    <name type="synonym">Saccharomyces cerevisiae x Saccharomyces eubayanus</name>
    <dbReference type="NCBI Taxonomy" id="27292"/>
    <lineage>
        <taxon>Eukaryota</taxon>
        <taxon>Fungi</taxon>
        <taxon>Dikarya</taxon>
        <taxon>Ascomycota</taxon>
        <taxon>Saccharomycotina</taxon>
        <taxon>Saccharomycetes</taxon>
        <taxon>Saccharomycetales</taxon>
        <taxon>Saccharomycetaceae</taxon>
        <taxon>Saccharomyces</taxon>
    </lineage>
</organism>
<dbReference type="SUPFAM" id="SSF47954">
    <property type="entry name" value="Cyclin-like"/>
    <property type="match status" value="1"/>
</dbReference>
<dbReference type="InterPro" id="IPR013922">
    <property type="entry name" value="Cyclin_PHO80-like"/>
</dbReference>
<keyword evidence="3" id="KW-1185">Reference proteome</keyword>
<dbReference type="Pfam" id="PF08613">
    <property type="entry name" value="Cyclin"/>
    <property type="match status" value="1"/>
</dbReference>
<feature type="compositionally biased region" description="Acidic residues" evidence="1">
    <location>
        <begin position="233"/>
        <end position="250"/>
    </location>
</feature>
<feature type="region of interest" description="Disordered" evidence="1">
    <location>
        <begin position="52"/>
        <end position="86"/>
    </location>
</feature>